<dbReference type="RefSeq" id="WP_194121378.1">
    <property type="nucleotide sequence ID" value="NZ_JACYGY010000001.1"/>
</dbReference>
<evidence type="ECO:0000313" key="5">
    <source>
        <dbReference type="EMBL" id="MBE9463231.1"/>
    </source>
</evidence>
<evidence type="ECO:0000256" key="1">
    <source>
        <dbReference type="ARBA" id="ARBA00023015"/>
    </source>
</evidence>
<reference evidence="6" key="1">
    <citation type="submission" date="2023-07" db="EMBL/GenBank/DDBJ databases">
        <title>Dyadobacter sp. nov 'subterranea' isolated from contaminted grondwater.</title>
        <authorList>
            <person name="Szabo I."/>
            <person name="Al-Omari J."/>
            <person name="Szerdahelyi S.G."/>
            <person name="Rado J."/>
        </authorList>
    </citation>
    <scope>NUCLEOTIDE SEQUENCE [LARGE SCALE GENOMIC DNA]</scope>
    <source>
        <strain evidence="6">UP-52</strain>
    </source>
</reference>
<dbReference type="PROSITE" id="PS01124">
    <property type="entry name" value="HTH_ARAC_FAMILY_2"/>
    <property type="match status" value="1"/>
</dbReference>
<dbReference type="PANTHER" id="PTHR43280">
    <property type="entry name" value="ARAC-FAMILY TRANSCRIPTIONAL REGULATOR"/>
    <property type="match status" value="1"/>
</dbReference>
<dbReference type="PRINTS" id="PR00032">
    <property type="entry name" value="HTHARAC"/>
</dbReference>
<keyword evidence="1" id="KW-0805">Transcription regulation</keyword>
<evidence type="ECO:0000313" key="6">
    <source>
        <dbReference type="Proteomes" id="UP000634134"/>
    </source>
</evidence>
<feature type="domain" description="HTH araC/xylS-type" evidence="4">
    <location>
        <begin position="190"/>
        <end position="288"/>
    </location>
</feature>
<dbReference type="SUPFAM" id="SSF51215">
    <property type="entry name" value="Regulatory protein AraC"/>
    <property type="match status" value="1"/>
</dbReference>
<dbReference type="Proteomes" id="UP000634134">
    <property type="component" value="Unassembled WGS sequence"/>
</dbReference>
<name>A0ABR9WE88_9BACT</name>
<dbReference type="EMBL" id="JACYGY010000001">
    <property type="protein sequence ID" value="MBE9463231.1"/>
    <property type="molecule type" value="Genomic_DNA"/>
</dbReference>
<evidence type="ECO:0000256" key="2">
    <source>
        <dbReference type="ARBA" id="ARBA00023125"/>
    </source>
</evidence>
<proteinExistence type="predicted"/>
<protein>
    <submittedName>
        <fullName evidence="5">AraC family transcriptional regulator</fullName>
    </submittedName>
</protein>
<evidence type="ECO:0000256" key="3">
    <source>
        <dbReference type="ARBA" id="ARBA00023163"/>
    </source>
</evidence>
<dbReference type="InterPro" id="IPR018060">
    <property type="entry name" value="HTH_AraC"/>
</dbReference>
<dbReference type="PANTHER" id="PTHR43280:SF32">
    <property type="entry name" value="TRANSCRIPTIONAL REGULATORY PROTEIN"/>
    <property type="match status" value="1"/>
</dbReference>
<dbReference type="SUPFAM" id="SSF46689">
    <property type="entry name" value="Homeodomain-like"/>
    <property type="match status" value="1"/>
</dbReference>
<organism evidence="5 6">
    <name type="scientific">Dyadobacter subterraneus</name>
    <dbReference type="NCBI Taxonomy" id="2773304"/>
    <lineage>
        <taxon>Bacteria</taxon>
        <taxon>Pseudomonadati</taxon>
        <taxon>Bacteroidota</taxon>
        <taxon>Cytophagia</taxon>
        <taxon>Cytophagales</taxon>
        <taxon>Spirosomataceae</taxon>
        <taxon>Dyadobacter</taxon>
    </lineage>
</organism>
<dbReference type="SMART" id="SM00342">
    <property type="entry name" value="HTH_ARAC"/>
    <property type="match status" value="1"/>
</dbReference>
<dbReference type="Gene3D" id="1.10.10.60">
    <property type="entry name" value="Homeodomain-like"/>
    <property type="match status" value="1"/>
</dbReference>
<dbReference type="InterPro" id="IPR037923">
    <property type="entry name" value="HTH-like"/>
</dbReference>
<accession>A0ABR9WE88</accession>
<comment type="caution">
    <text evidence="5">The sequence shown here is derived from an EMBL/GenBank/DDBJ whole genome shotgun (WGS) entry which is preliminary data.</text>
</comment>
<dbReference type="Pfam" id="PF12833">
    <property type="entry name" value="HTH_18"/>
    <property type="match status" value="1"/>
</dbReference>
<sequence length="294" mass="34846">MKNNFNKSSEFINETKKIKNTDFPLHELGGDFFAMSKIEESNEHYFNGIHRHDFYEFLWFTDVKPRQVHYIDFIKYPIHRNQLFLLLPDQVHNIDKQDKVGYLFAISNDFFERLIAGDIFKLFYYSVNFSIIVPDSQVCLFHKLIDLIQLEYDGEKRPAILESYLRSWFLHCIEFQKEAKKDGNADSRMNLLMESVETHFKQQRSAAFYANELSLSAKRLNELSKDTFGKTINQIINDRLILEAKREISCFDKSIKEISYELGFSEPSYFTRFFGKQTGHTPEDFRKKTGDVIR</sequence>
<dbReference type="InterPro" id="IPR009057">
    <property type="entry name" value="Homeodomain-like_sf"/>
</dbReference>
<dbReference type="InterPro" id="IPR020449">
    <property type="entry name" value="Tscrpt_reg_AraC-type_HTH"/>
</dbReference>
<keyword evidence="6" id="KW-1185">Reference proteome</keyword>
<evidence type="ECO:0000259" key="4">
    <source>
        <dbReference type="PROSITE" id="PS01124"/>
    </source>
</evidence>
<gene>
    <name evidence="5" type="ORF">IEE83_15185</name>
</gene>
<keyword evidence="2" id="KW-0238">DNA-binding</keyword>
<keyword evidence="3" id="KW-0804">Transcription</keyword>